<evidence type="ECO:0000313" key="2">
    <source>
        <dbReference type="Proteomes" id="UP000036403"/>
    </source>
</evidence>
<evidence type="ECO:0000313" key="1">
    <source>
        <dbReference type="EMBL" id="KMQ87341.1"/>
    </source>
</evidence>
<reference evidence="1 2" key="1">
    <citation type="submission" date="2015-04" db="EMBL/GenBank/DDBJ databases">
        <title>Lasius niger genome sequencing.</title>
        <authorList>
            <person name="Konorov E.A."/>
            <person name="Nikitin M.A."/>
            <person name="Kirill M.V."/>
            <person name="Chang P."/>
        </authorList>
    </citation>
    <scope>NUCLEOTIDE SEQUENCE [LARGE SCALE GENOMIC DNA]</scope>
    <source>
        <tissue evidence="1">Whole</tissue>
    </source>
</reference>
<proteinExistence type="predicted"/>
<dbReference type="OrthoDB" id="7700068at2759"/>
<protein>
    <submittedName>
        <fullName evidence="1">Uncharacterized protein</fullName>
    </submittedName>
</protein>
<organism evidence="1 2">
    <name type="scientific">Lasius niger</name>
    <name type="common">Black garden ant</name>
    <dbReference type="NCBI Taxonomy" id="67767"/>
    <lineage>
        <taxon>Eukaryota</taxon>
        <taxon>Metazoa</taxon>
        <taxon>Ecdysozoa</taxon>
        <taxon>Arthropoda</taxon>
        <taxon>Hexapoda</taxon>
        <taxon>Insecta</taxon>
        <taxon>Pterygota</taxon>
        <taxon>Neoptera</taxon>
        <taxon>Endopterygota</taxon>
        <taxon>Hymenoptera</taxon>
        <taxon>Apocrita</taxon>
        <taxon>Aculeata</taxon>
        <taxon>Formicoidea</taxon>
        <taxon>Formicidae</taxon>
        <taxon>Formicinae</taxon>
        <taxon>Lasius</taxon>
        <taxon>Lasius</taxon>
    </lineage>
</organism>
<dbReference type="Proteomes" id="UP000036403">
    <property type="component" value="Unassembled WGS sequence"/>
</dbReference>
<dbReference type="AlphaFoldDB" id="A0A0J7KAS4"/>
<dbReference type="PaxDb" id="67767-A0A0J7KAS4"/>
<dbReference type="EMBL" id="LBMM01010642">
    <property type="protein sequence ID" value="KMQ87341.1"/>
    <property type="molecule type" value="Genomic_DNA"/>
</dbReference>
<gene>
    <name evidence="1" type="ORF">RF55_13388</name>
</gene>
<name>A0A0J7KAS4_LASNI</name>
<accession>A0A0J7KAS4</accession>
<comment type="caution">
    <text evidence="1">The sequence shown here is derived from an EMBL/GenBank/DDBJ whole genome shotgun (WGS) entry which is preliminary data.</text>
</comment>
<sequence length="83" mass="10539">MEKEGDKDEVLERMGEIGTRWRMSVDEDLTREERKMKWRIKERARLERNRGKWVEYDSRRIWTEGREWKWDEQTESWKECEED</sequence>
<keyword evidence="2" id="KW-1185">Reference proteome</keyword>